<dbReference type="PANTHER" id="PTHR43283">
    <property type="entry name" value="BETA-LACTAMASE-RELATED"/>
    <property type="match status" value="1"/>
</dbReference>
<organism evidence="4 5">
    <name type="scientific">Aspergillus versicolor CBS 583.65</name>
    <dbReference type="NCBI Taxonomy" id="1036611"/>
    <lineage>
        <taxon>Eukaryota</taxon>
        <taxon>Fungi</taxon>
        <taxon>Dikarya</taxon>
        <taxon>Ascomycota</taxon>
        <taxon>Pezizomycotina</taxon>
        <taxon>Eurotiomycetes</taxon>
        <taxon>Eurotiomycetidae</taxon>
        <taxon>Eurotiales</taxon>
        <taxon>Aspergillaceae</taxon>
        <taxon>Aspergillus</taxon>
        <taxon>Aspergillus subgen. Nidulantes</taxon>
    </lineage>
</organism>
<dbReference type="InterPro" id="IPR001466">
    <property type="entry name" value="Beta-lactam-related"/>
</dbReference>
<dbReference type="RefSeq" id="XP_040673930.1">
    <property type="nucleotide sequence ID" value="XM_040816370.1"/>
</dbReference>
<dbReference type="InterPro" id="IPR050789">
    <property type="entry name" value="Diverse_Enzym_Activities"/>
</dbReference>
<reference evidence="5" key="1">
    <citation type="journal article" date="2017" name="Genome Biol.">
        <title>Comparative genomics reveals high biological diversity and specific adaptations in the industrially and medically important fungal genus Aspergillus.</title>
        <authorList>
            <person name="de Vries R.P."/>
            <person name="Riley R."/>
            <person name="Wiebenga A."/>
            <person name="Aguilar-Osorio G."/>
            <person name="Amillis S."/>
            <person name="Uchima C.A."/>
            <person name="Anderluh G."/>
            <person name="Asadollahi M."/>
            <person name="Askin M."/>
            <person name="Barry K."/>
            <person name="Battaglia E."/>
            <person name="Bayram O."/>
            <person name="Benocci T."/>
            <person name="Braus-Stromeyer S.A."/>
            <person name="Caldana C."/>
            <person name="Canovas D."/>
            <person name="Cerqueira G.C."/>
            <person name="Chen F."/>
            <person name="Chen W."/>
            <person name="Choi C."/>
            <person name="Clum A."/>
            <person name="Dos Santos R.A."/>
            <person name="Damasio A.R."/>
            <person name="Diallinas G."/>
            <person name="Emri T."/>
            <person name="Fekete E."/>
            <person name="Flipphi M."/>
            <person name="Freyberg S."/>
            <person name="Gallo A."/>
            <person name="Gournas C."/>
            <person name="Habgood R."/>
            <person name="Hainaut M."/>
            <person name="Harispe M.L."/>
            <person name="Henrissat B."/>
            <person name="Hilden K.S."/>
            <person name="Hope R."/>
            <person name="Hossain A."/>
            <person name="Karabika E."/>
            <person name="Karaffa L."/>
            <person name="Karanyi Z."/>
            <person name="Krasevec N."/>
            <person name="Kuo A."/>
            <person name="Kusch H."/>
            <person name="LaButti K."/>
            <person name="Lagendijk E.L."/>
            <person name="Lapidus A."/>
            <person name="Levasseur A."/>
            <person name="Lindquist E."/>
            <person name="Lipzen A."/>
            <person name="Logrieco A.F."/>
            <person name="MacCabe A."/>
            <person name="Maekelae M.R."/>
            <person name="Malavazi I."/>
            <person name="Melin P."/>
            <person name="Meyer V."/>
            <person name="Mielnichuk N."/>
            <person name="Miskei M."/>
            <person name="Molnar A.P."/>
            <person name="Mule G."/>
            <person name="Ngan C.Y."/>
            <person name="Orejas M."/>
            <person name="Orosz E."/>
            <person name="Ouedraogo J.P."/>
            <person name="Overkamp K.M."/>
            <person name="Park H.-S."/>
            <person name="Perrone G."/>
            <person name="Piumi F."/>
            <person name="Punt P.J."/>
            <person name="Ram A.F."/>
            <person name="Ramon A."/>
            <person name="Rauscher S."/>
            <person name="Record E."/>
            <person name="Riano-Pachon D.M."/>
            <person name="Robert V."/>
            <person name="Roehrig J."/>
            <person name="Ruller R."/>
            <person name="Salamov A."/>
            <person name="Salih N.S."/>
            <person name="Samson R.A."/>
            <person name="Sandor E."/>
            <person name="Sanguinetti M."/>
            <person name="Schuetze T."/>
            <person name="Sepcic K."/>
            <person name="Shelest E."/>
            <person name="Sherlock G."/>
            <person name="Sophianopoulou V."/>
            <person name="Squina F.M."/>
            <person name="Sun H."/>
            <person name="Susca A."/>
            <person name="Todd R.B."/>
            <person name="Tsang A."/>
            <person name="Unkles S.E."/>
            <person name="van de Wiele N."/>
            <person name="van Rossen-Uffink D."/>
            <person name="Oliveira J.V."/>
            <person name="Vesth T.C."/>
            <person name="Visser J."/>
            <person name="Yu J.-H."/>
            <person name="Zhou M."/>
            <person name="Andersen M.R."/>
            <person name="Archer D.B."/>
            <person name="Baker S.E."/>
            <person name="Benoit I."/>
            <person name="Brakhage A.A."/>
            <person name="Braus G.H."/>
            <person name="Fischer R."/>
            <person name="Frisvad J.C."/>
            <person name="Goldman G.H."/>
            <person name="Houbraken J."/>
            <person name="Oakley B."/>
            <person name="Pocsi I."/>
            <person name="Scazzocchio C."/>
            <person name="Seiboth B."/>
            <person name="vanKuyk P.A."/>
            <person name="Wortman J."/>
            <person name="Dyer P.S."/>
            <person name="Grigoriev I.V."/>
        </authorList>
    </citation>
    <scope>NUCLEOTIDE SEQUENCE [LARGE SCALE GENOMIC DNA]</scope>
    <source>
        <strain evidence="5">CBS 583.65</strain>
    </source>
</reference>
<sequence length="400" mass="43826">MSDFDALLANYTSKENPQVHGVICKCVDGKGNEIYSKVAGYDSVLPNALPLREDVVLKVASATKLITSIALLQCIDKGLIGLDEPLTKVLPEFAEKQILTDVSGSEFVFEPSKVPVTARHLLTHTSGLGYRFTHRLLRLRAEARDRAGEKPSLRVTDRYEMPLVFEPGTGWLYGCSLDWAGVVVSRLHGGISLEQYFVENIWQKLDLSPPFPRFNIAGHPEYNARAMGGALRTPDGTLQPHDRWAFDNPEDQDGGSGLSCTAKDYVAVLADLVSDSPKLLKPTTIAEMFTPQLVPKSPSIQMMLGLRPAWDTVSGPITEDAINHGLGGILSVGEVAEIGQPKGMLGWGGASNIVWWANRNLRVAGFFATQQAPFGNPTVTKLVNEWKKDFWGQFKSIDHA</sequence>
<dbReference type="Proteomes" id="UP000184073">
    <property type="component" value="Unassembled WGS sequence"/>
</dbReference>
<dbReference type="STRING" id="1036611.A0A1L9Q336"/>
<dbReference type="SUPFAM" id="SSF56601">
    <property type="entry name" value="beta-lactamase/transpeptidase-like"/>
    <property type="match status" value="1"/>
</dbReference>
<dbReference type="PANTHER" id="PTHR43283:SF17">
    <property type="entry name" value="(LOVD), PUTATIVE (AFU_ORTHOLOGUE AFUA_5G00920)-RELATED"/>
    <property type="match status" value="1"/>
</dbReference>
<comment type="similarity">
    <text evidence="1">Belongs to the class-A beta-lactamase family.</text>
</comment>
<proteinExistence type="inferred from homology"/>
<evidence type="ECO:0000259" key="3">
    <source>
        <dbReference type="Pfam" id="PF00144"/>
    </source>
</evidence>
<evidence type="ECO:0000256" key="2">
    <source>
        <dbReference type="ARBA" id="ARBA00022801"/>
    </source>
</evidence>
<evidence type="ECO:0000313" key="4">
    <source>
        <dbReference type="EMBL" id="OJJ08168.1"/>
    </source>
</evidence>
<dbReference type="VEuPathDB" id="FungiDB:ASPVEDRAFT_76904"/>
<dbReference type="AlphaFoldDB" id="A0A1L9Q336"/>
<dbReference type="GO" id="GO:0016787">
    <property type="term" value="F:hydrolase activity"/>
    <property type="evidence" value="ECO:0007669"/>
    <property type="project" value="UniProtKB-KW"/>
</dbReference>
<accession>A0A1L9Q336</accession>
<dbReference type="EMBL" id="KV878139">
    <property type="protein sequence ID" value="OJJ08168.1"/>
    <property type="molecule type" value="Genomic_DNA"/>
</dbReference>
<protein>
    <recommendedName>
        <fullName evidence="3">Beta-lactamase-related domain-containing protein</fullName>
    </recommendedName>
</protein>
<dbReference type="Pfam" id="PF00144">
    <property type="entry name" value="Beta-lactamase"/>
    <property type="match status" value="1"/>
</dbReference>
<dbReference type="Gene3D" id="3.40.710.10">
    <property type="entry name" value="DD-peptidase/beta-lactamase superfamily"/>
    <property type="match status" value="1"/>
</dbReference>
<keyword evidence="2" id="KW-0378">Hydrolase</keyword>
<evidence type="ECO:0000256" key="1">
    <source>
        <dbReference type="ARBA" id="ARBA00009009"/>
    </source>
</evidence>
<evidence type="ECO:0000313" key="5">
    <source>
        <dbReference type="Proteomes" id="UP000184073"/>
    </source>
</evidence>
<dbReference type="GeneID" id="63731881"/>
<feature type="domain" description="Beta-lactamase-related" evidence="3">
    <location>
        <begin position="30"/>
        <end position="374"/>
    </location>
</feature>
<gene>
    <name evidence="4" type="ORF">ASPVEDRAFT_76904</name>
</gene>
<name>A0A1L9Q336_ASPVE</name>
<dbReference type="OrthoDB" id="428260at2759"/>
<keyword evidence="5" id="KW-1185">Reference proteome</keyword>
<dbReference type="InterPro" id="IPR012338">
    <property type="entry name" value="Beta-lactam/transpept-like"/>
</dbReference>